<comment type="caution">
    <text evidence="2">The sequence shown here is derived from an EMBL/GenBank/DDBJ whole genome shotgun (WGS) entry which is preliminary data.</text>
</comment>
<evidence type="ECO:0000256" key="1">
    <source>
        <dbReference type="SAM" id="SignalP"/>
    </source>
</evidence>
<name>A0A226DJV4_FOLCA</name>
<evidence type="ECO:0000313" key="3">
    <source>
        <dbReference type="Proteomes" id="UP000198287"/>
    </source>
</evidence>
<feature type="signal peptide" evidence="1">
    <location>
        <begin position="1"/>
        <end position="20"/>
    </location>
</feature>
<dbReference type="OrthoDB" id="6345106at2759"/>
<keyword evidence="1" id="KW-0732">Signal</keyword>
<sequence>MKNFGLIMVLVTLSASLVLASPTTSTKEHKKKLMEKLRAALNVSEAEVAAAAVASVSIPSTEELAEIEKVVTPEEEGVAPAQDEVGAVPAVVVVEGDKTTTEVVATNTGFMARFRSALKRIMELFGFRRRKDGRKSRLLSFDDDTSNDLLDRTMDRTPVYQEEVRTTVGAVLGQKECIQKVACVSGSYLNGVKGKQLIFALLDVFSPTTWKETVKIAKQSAIFNESCDYKCLE</sequence>
<proteinExistence type="predicted"/>
<evidence type="ECO:0000313" key="2">
    <source>
        <dbReference type="EMBL" id="OXA45479.1"/>
    </source>
</evidence>
<dbReference type="Proteomes" id="UP000198287">
    <property type="component" value="Unassembled WGS sequence"/>
</dbReference>
<dbReference type="AlphaFoldDB" id="A0A226DJV4"/>
<gene>
    <name evidence="2" type="ORF">Fcan01_19492</name>
</gene>
<accession>A0A226DJV4</accession>
<feature type="chain" id="PRO_5013302394" evidence="1">
    <location>
        <begin position="21"/>
        <end position="233"/>
    </location>
</feature>
<protein>
    <submittedName>
        <fullName evidence="2">Uncharacterized protein</fullName>
    </submittedName>
</protein>
<organism evidence="2 3">
    <name type="scientific">Folsomia candida</name>
    <name type="common">Springtail</name>
    <dbReference type="NCBI Taxonomy" id="158441"/>
    <lineage>
        <taxon>Eukaryota</taxon>
        <taxon>Metazoa</taxon>
        <taxon>Ecdysozoa</taxon>
        <taxon>Arthropoda</taxon>
        <taxon>Hexapoda</taxon>
        <taxon>Collembola</taxon>
        <taxon>Entomobryomorpha</taxon>
        <taxon>Isotomoidea</taxon>
        <taxon>Isotomidae</taxon>
        <taxon>Proisotominae</taxon>
        <taxon>Folsomia</taxon>
    </lineage>
</organism>
<reference evidence="2 3" key="1">
    <citation type="submission" date="2015-12" db="EMBL/GenBank/DDBJ databases">
        <title>The genome of Folsomia candida.</title>
        <authorList>
            <person name="Faddeeva A."/>
            <person name="Derks M.F."/>
            <person name="Anvar Y."/>
            <person name="Smit S."/>
            <person name="Van Straalen N."/>
            <person name="Roelofs D."/>
        </authorList>
    </citation>
    <scope>NUCLEOTIDE SEQUENCE [LARGE SCALE GENOMIC DNA]</scope>
    <source>
        <strain evidence="2 3">VU population</strain>
        <tissue evidence="2">Whole body</tissue>
    </source>
</reference>
<dbReference type="EMBL" id="LNIX01000017">
    <property type="protein sequence ID" value="OXA45479.1"/>
    <property type="molecule type" value="Genomic_DNA"/>
</dbReference>
<keyword evidence="3" id="KW-1185">Reference proteome</keyword>